<dbReference type="RefSeq" id="WP_032950029.1">
    <property type="nucleotide sequence ID" value="NZ_CP015899.2"/>
</dbReference>
<name>A0A1V0PHI7_LACLC</name>
<protein>
    <submittedName>
        <fullName evidence="1">Uncharacterized protein</fullName>
    </submittedName>
</protein>
<organism evidence="1 2">
    <name type="scientific">Lactococcus lactis subsp. cremoris</name>
    <name type="common">Streptococcus cremoris</name>
    <dbReference type="NCBI Taxonomy" id="1359"/>
    <lineage>
        <taxon>Bacteria</taxon>
        <taxon>Bacillati</taxon>
        <taxon>Bacillota</taxon>
        <taxon>Bacilli</taxon>
        <taxon>Lactobacillales</taxon>
        <taxon>Streptococcaceae</taxon>
        <taxon>Lactococcus</taxon>
    </lineage>
</organism>
<dbReference type="Proteomes" id="UP000191806">
    <property type="component" value="Chromosome"/>
</dbReference>
<gene>
    <name evidence="1" type="ORF">LLJM1_1067</name>
</gene>
<proteinExistence type="predicted"/>
<sequence length="63" mass="7234">MPFVFLRKENAIITFTNKNKFFQYTVTLDTSNDIFRANLADNSGIYGYGNTIEDAVKHLENLV</sequence>
<dbReference type="EMBL" id="CP015899">
    <property type="protein sequence ID" value="ARE28442.1"/>
    <property type="molecule type" value="Genomic_DNA"/>
</dbReference>
<dbReference type="AlphaFoldDB" id="A0A1V0PHI7"/>
<evidence type="ECO:0000313" key="1">
    <source>
        <dbReference type="EMBL" id="ARE28442.1"/>
    </source>
</evidence>
<accession>A0A1V0PHI7</accession>
<evidence type="ECO:0000313" key="2">
    <source>
        <dbReference type="Proteomes" id="UP000191806"/>
    </source>
</evidence>
<reference evidence="1 2" key="1">
    <citation type="journal article" date="2017" name="BMC Genomics">
        <title>Comparative and functional genomics of the Lactococcus lactis taxon; insights into evolution and niche adaptation.</title>
        <authorList>
            <person name="Kelleher P."/>
            <person name="Bottacini F."/>
            <person name="Mahony J."/>
            <person name="Kilcawley K.N."/>
            <person name="van Sinderen D."/>
        </authorList>
    </citation>
    <scope>NUCLEOTIDE SEQUENCE [LARGE SCALE GENOMIC DNA]</scope>
    <source>
        <strain evidence="1 2">JM1</strain>
    </source>
</reference>